<dbReference type="InterPro" id="IPR056155">
    <property type="entry name" value="Beta-prop_IFT140_2nd"/>
</dbReference>
<feature type="domain" description="IF140 C-terminal TPR" evidence="10">
    <location>
        <begin position="1304"/>
        <end position="1429"/>
    </location>
</feature>
<dbReference type="SMART" id="SM00320">
    <property type="entry name" value="WD40"/>
    <property type="match status" value="4"/>
</dbReference>
<dbReference type="FunFam" id="1.25.40.470:FF:000018">
    <property type="entry name" value="Reduced mechanoreceptor potential A"/>
    <property type="match status" value="1"/>
</dbReference>
<dbReference type="InterPro" id="IPR001680">
    <property type="entry name" value="WD40_rpt"/>
</dbReference>
<evidence type="ECO:0000259" key="8">
    <source>
        <dbReference type="Pfam" id="PF23383"/>
    </source>
</evidence>
<evidence type="ECO:0000256" key="7">
    <source>
        <dbReference type="PROSITE-ProRule" id="PRU00221"/>
    </source>
</evidence>
<evidence type="ECO:0000313" key="12">
    <source>
        <dbReference type="EMBL" id="KAL3272588.1"/>
    </source>
</evidence>
<keyword evidence="3" id="KW-0677">Repeat</keyword>
<evidence type="ECO:0000259" key="11">
    <source>
        <dbReference type="Pfam" id="PF24762"/>
    </source>
</evidence>
<keyword evidence="5" id="KW-0969">Cilium</keyword>
<protein>
    <recommendedName>
        <fullName evidence="14">Intraflagellar transport protein 140 homolog</fullName>
    </recommendedName>
</protein>
<dbReference type="InterPro" id="IPR015943">
    <property type="entry name" value="WD40/YVTN_repeat-like_dom_sf"/>
</dbReference>
<dbReference type="FunFam" id="1.25.40.470:FF:000015">
    <property type="entry name" value="Intraflagellar transport particle protein 140"/>
    <property type="match status" value="1"/>
</dbReference>
<comment type="subcellular location">
    <subcellularLocation>
        <location evidence="1">Cell projection</location>
        <location evidence="1">Cilium</location>
    </subcellularLocation>
</comment>
<dbReference type="Pfam" id="PF24760">
    <property type="entry name" value="TPR_IF140_C"/>
    <property type="match status" value="1"/>
</dbReference>
<feature type="domain" description="IF140/IFT172/WDR19 TPR" evidence="11">
    <location>
        <begin position="810"/>
        <end position="1295"/>
    </location>
</feature>
<dbReference type="PROSITE" id="PS50082">
    <property type="entry name" value="WD_REPEATS_2"/>
    <property type="match status" value="1"/>
</dbReference>
<sequence length="1487" mass="167865">MTLYFENALRSGELSSISLNVKWHPNAPLLAVASFSQEKGGFVTVFDELGDSLKESNYPFHRNYQITSISWHPEIISLATGWENGELKIWNESENDFLNVNGPHKSPITHVEYSEKGGRLVSCDSSGSLVGWKVDNKGQIVTVFHLELKECITHLTFRISVKHTEFDVKGLAKAAVNGDEQALDMFSNWRPKTTAKRFRIQDGSDNMCFFVGTQVGSLYYVNNGGSCTEVLNTEGVPLTNVLYHNSKDIIVVMMEGLTIGHFSVDHMGNLTEMAKVKLSGKIQGRSDFSQRITWAGGDSLAILTGDLTVRIWDVETNDNYVMPTTMKLYVTEEKTRPLTENFCCISYCKLNQTICGGTNLGKIYFWTKKVNTLEENSEVIWELNNISNIGGTVKHLVWGSVQLKLPLLSVNCVTSVYIMKEQNIGTAFFPTVWATQKTATQVLLETESNNHLLQVEHQVTDMSINEKNLACTNGRIISTYKISWKDTENLISNKISEKSSQHILSVEKQSSFNCDNDSLILYNDNLIILTQKGVTLRELSGITIHNILNSSAEGEAIGIDVNNKFLTIFTLEGFLKIYDLSDTQPKLFIPIQNLLDVVQDFGEVIQAKCNSDGTKVAMTLAGTNLIPDGKLYIWNIDGNDVINYDFRKSYDDVDVIDSDSEEVSPRTKFQEKVNSSYTDICQNRIPLSLFWDKEDPRLLVCNAKKLKYGVAKTPFRQQDKNLDGGHKKTLQDEEHIVITLFLSSENGIQMHDVKAIDSDARLLNISTPYIITLQKLSIVREIMSDFVGLETCDKITRNAVLDFSYNLSLGNMDAAFKSIKLVQSPGVWSSLARMCVKTRRLDVAGVCLGHMGNARAARNLKLAMADTSLPLEAKLAVLAIELGMLDEAEQLYRQCERYDLLNQFYQDQDKMEEAYSIASTKDRIHLRNTEHMWAKSLEQSGDFKEAAIKYERANTHRVEIPRMLMDQPEELQNYMSKTNDPELLKWWGKYIESQGDMSAALKIYSQANEIYSQVRVLCYLGEEMKAAELARQSSDKAAFYHMARHYETVGNNENAINFFVKANAYSNAVRLCKENHMADDLWNIGLVASNREKIECARYFEEIGNLEKAVVLYHRAGMYHKALDLAFGSNQYDILQQIATDLDADSDPALVQKCAEYFVNNEQYDKAVDLLAIGKKFKEAIEICTVHNVQLTEDLATKLTPEKDQLDEETRISILETLAESLMVQGSYHLAAQKFTQAGDKIKAMKALLKSGDTDRIIFFASVSRKKEIYIMAGNYLQTVDWQNDPEILRNVISFYTKAKAVSLLANFYVACAQVEIDDFQNYEKAYEAYMEAGACLAKIANPIDQKHHERISEIIKQRSAFIKRFVDIRKLFERGDIQTGLTQCRQLLENGGEELEVAVRRGDIYAQMIHHNVKVSNFIGAKQLFDEFKQVLNASSNTAITYFLNKELLEALAKGLNMPVSVLVPSLTKLGSGDRDEGEIEEVIEE</sequence>
<dbReference type="GO" id="GO:0044782">
    <property type="term" value="P:cilium organization"/>
    <property type="evidence" value="ECO:0007669"/>
    <property type="project" value="UniProtKB-ARBA"/>
</dbReference>
<dbReference type="InterPro" id="IPR056156">
    <property type="entry name" value="TPR_IF140_C"/>
</dbReference>
<dbReference type="GO" id="GO:0030990">
    <property type="term" value="C:intraciliary transport particle"/>
    <property type="evidence" value="ECO:0007669"/>
    <property type="project" value="UniProtKB-ARBA"/>
</dbReference>
<dbReference type="InterPro" id="IPR056154">
    <property type="entry name" value="Beta-prop_IFT140_1st"/>
</dbReference>
<dbReference type="Gene3D" id="2.130.10.10">
    <property type="entry name" value="YVTN repeat-like/Quinoprotein amine dehydrogenase"/>
    <property type="match status" value="1"/>
</dbReference>
<dbReference type="Pfam" id="PF23385">
    <property type="entry name" value="Beta-prop_IFT140_2nd"/>
    <property type="match status" value="1"/>
</dbReference>
<gene>
    <name evidence="12" type="ORF">HHI36_014058</name>
</gene>
<evidence type="ECO:0000256" key="5">
    <source>
        <dbReference type="ARBA" id="ARBA00023069"/>
    </source>
</evidence>
<dbReference type="SUPFAM" id="SSF101908">
    <property type="entry name" value="Putative isomerase YbhE"/>
    <property type="match status" value="1"/>
</dbReference>
<evidence type="ECO:0000256" key="1">
    <source>
        <dbReference type="ARBA" id="ARBA00004138"/>
    </source>
</evidence>
<organism evidence="12 13">
    <name type="scientific">Cryptolaemus montrouzieri</name>
    <dbReference type="NCBI Taxonomy" id="559131"/>
    <lineage>
        <taxon>Eukaryota</taxon>
        <taxon>Metazoa</taxon>
        <taxon>Ecdysozoa</taxon>
        <taxon>Arthropoda</taxon>
        <taxon>Hexapoda</taxon>
        <taxon>Insecta</taxon>
        <taxon>Pterygota</taxon>
        <taxon>Neoptera</taxon>
        <taxon>Endopterygota</taxon>
        <taxon>Coleoptera</taxon>
        <taxon>Polyphaga</taxon>
        <taxon>Cucujiformia</taxon>
        <taxon>Coccinelloidea</taxon>
        <taxon>Coccinellidae</taxon>
        <taxon>Scymninae</taxon>
        <taxon>Scymnini</taxon>
        <taxon>Cryptolaemus</taxon>
    </lineage>
</organism>
<dbReference type="SUPFAM" id="SSF48452">
    <property type="entry name" value="TPR-like"/>
    <property type="match status" value="2"/>
</dbReference>
<dbReference type="EMBL" id="JABFTP020000062">
    <property type="protein sequence ID" value="KAL3272588.1"/>
    <property type="molecule type" value="Genomic_DNA"/>
</dbReference>
<dbReference type="Proteomes" id="UP001516400">
    <property type="component" value="Unassembled WGS sequence"/>
</dbReference>
<dbReference type="SUPFAM" id="SSF50978">
    <property type="entry name" value="WD40 repeat-like"/>
    <property type="match status" value="1"/>
</dbReference>
<comment type="caution">
    <text evidence="12">The sequence shown here is derived from an EMBL/GenBank/DDBJ whole genome shotgun (WGS) entry which is preliminary data.</text>
</comment>
<dbReference type="Pfam" id="PF23383">
    <property type="entry name" value="Beta-prop_IFT140_1st"/>
    <property type="match status" value="1"/>
</dbReference>
<dbReference type="InterPro" id="IPR056168">
    <property type="entry name" value="TPR_IF140/IFT172/WDR19"/>
</dbReference>
<evidence type="ECO:0000256" key="3">
    <source>
        <dbReference type="ARBA" id="ARBA00022737"/>
    </source>
</evidence>
<accession>A0ABD2N1Z9</accession>
<evidence type="ECO:0000256" key="6">
    <source>
        <dbReference type="ARBA" id="ARBA00023273"/>
    </source>
</evidence>
<dbReference type="PANTHER" id="PTHR15722">
    <property type="entry name" value="IFT140/172-RELATED"/>
    <property type="match status" value="1"/>
</dbReference>
<evidence type="ECO:0000259" key="9">
    <source>
        <dbReference type="Pfam" id="PF23385"/>
    </source>
</evidence>
<dbReference type="Pfam" id="PF24762">
    <property type="entry name" value="TPR_IF140-IFT172"/>
    <property type="match status" value="1"/>
</dbReference>
<reference evidence="12 13" key="1">
    <citation type="journal article" date="2021" name="BMC Biol.">
        <title>Horizontally acquired antibacterial genes associated with adaptive radiation of ladybird beetles.</title>
        <authorList>
            <person name="Li H.S."/>
            <person name="Tang X.F."/>
            <person name="Huang Y.H."/>
            <person name="Xu Z.Y."/>
            <person name="Chen M.L."/>
            <person name="Du X.Y."/>
            <person name="Qiu B.Y."/>
            <person name="Chen P.T."/>
            <person name="Zhang W."/>
            <person name="Slipinski A."/>
            <person name="Escalona H.E."/>
            <person name="Waterhouse R.M."/>
            <person name="Zwick A."/>
            <person name="Pang H."/>
        </authorList>
    </citation>
    <scope>NUCLEOTIDE SEQUENCE [LARGE SCALE GENOMIC DNA]</scope>
    <source>
        <strain evidence="12">SYSU2018</strain>
    </source>
</reference>
<evidence type="ECO:0000256" key="2">
    <source>
        <dbReference type="ARBA" id="ARBA00022574"/>
    </source>
</evidence>
<dbReference type="PANTHER" id="PTHR15722:SF7">
    <property type="entry name" value="INTRAFLAGELLAR TRANSPORT PROTEIN 140 HOMOLOG"/>
    <property type="match status" value="1"/>
</dbReference>
<proteinExistence type="predicted"/>
<keyword evidence="13" id="KW-1185">Reference proteome</keyword>
<dbReference type="InterPro" id="IPR011990">
    <property type="entry name" value="TPR-like_helical_dom_sf"/>
</dbReference>
<keyword evidence="4" id="KW-0802">TPR repeat</keyword>
<name>A0ABD2N1Z9_9CUCU</name>
<evidence type="ECO:0000256" key="4">
    <source>
        <dbReference type="ARBA" id="ARBA00022803"/>
    </source>
</evidence>
<feature type="repeat" description="WD" evidence="7">
    <location>
        <begin position="66"/>
        <end position="100"/>
    </location>
</feature>
<dbReference type="GO" id="GO:0005929">
    <property type="term" value="C:cilium"/>
    <property type="evidence" value="ECO:0007669"/>
    <property type="project" value="UniProtKB-SubCell"/>
</dbReference>
<feature type="domain" description="IFT140 second beta-propeller" evidence="9">
    <location>
        <begin position="433"/>
        <end position="775"/>
    </location>
</feature>
<evidence type="ECO:0000313" key="13">
    <source>
        <dbReference type="Proteomes" id="UP001516400"/>
    </source>
</evidence>
<evidence type="ECO:0000259" key="10">
    <source>
        <dbReference type="Pfam" id="PF24760"/>
    </source>
</evidence>
<keyword evidence="2 7" id="KW-0853">WD repeat</keyword>
<evidence type="ECO:0008006" key="14">
    <source>
        <dbReference type="Google" id="ProtNLM"/>
    </source>
</evidence>
<dbReference type="Gene3D" id="1.25.40.470">
    <property type="match status" value="2"/>
</dbReference>
<dbReference type="InterPro" id="IPR036322">
    <property type="entry name" value="WD40_repeat_dom_sf"/>
</dbReference>
<feature type="domain" description="IFT140 first beta-propeller" evidence="8">
    <location>
        <begin position="3"/>
        <end position="422"/>
    </location>
</feature>
<keyword evidence="6" id="KW-0966">Cell projection</keyword>